<feature type="domain" description="FP protein N-terminal" evidence="1">
    <location>
        <begin position="66"/>
        <end position="152"/>
    </location>
</feature>
<dbReference type="Pfam" id="PF03258">
    <property type="entry name" value="Baculo_FP"/>
    <property type="match status" value="1"/>
</dbReference>
<dbReference type="GeneID" id="23301723"/>
<proteinExistence type="predicted"/>
<accession>A0A0B4UKA9</accession>
<organism evidence="3 4">
    <name type="scientific">Condylorrhiza vestigialis mutiple nucleopolyhedrovirus</name>
    <dbReference type="NCBI Taxonomy" id="1592576"/>
    <lineage>
        <taxon>Viruses</taxon>
        <taxon>Viruses incertae sedis</taxon>
        <taxon>Naldaviricetes</taxon>
        <taxon>Lefavirales</taxon>
        <taxon>Baculoviridae</taxon>
        <taxon>Alphabaculovirus</taxon>
        <taxon>Alphabaculovirus covestigialis</taxon>
    </lineage>
</organism>
<dbReference type="KEGG" id="vg:23301723"/>
<sequence>MATRALGCAARYYKRVCNYCVVAMDRFEQLINVSLLKSLINSQIDESNDIKLMNVKLKQLERDRLNDSVEIYGIHDQRLTSKRIRTFYLKKICALLDLEFKDVLDSSFHKNHMVVKLCDASRAREWQSKSREQRLKNYNLDIDYDGPVKIFVAAPAEHKLLLKKTRDALLPIYKYISLCKHGVMVRRDEKSRVFIVKNEQHIDYLKANNLFSFDADKTADVFESGMLQNII</sequence>
<reference evidence="3 4" key="1">
    <citation type="journal article" date="2009" name="J. Invertebr. Pathol.">
        <title>Identification of a new nucleopolyhedrovirus from naturally-infected Condylorrhiza vestigialis (Guenee) (Lepidoptera: Crambidae) larvae on poplar plantations in South Brazil.</title>
        <authorList>
            <person name="Castro M.E."/>
            <person name="Ribeiro Z.M."/>
            <person name="Santos A.C."/>
            <person name="Souza M.L."/>
            <person name="Machado E.B."/>
            <person name="Sousa N.J."/>
            <person name="Moscardi F."/>
        </authorList>
    </citation>
    <scope>NUCLEOTIDE SEQUENCE [LARGE SCALE GENOMIC DNA]</scope>
</reference>
<evidence type="ECO:0000259" key="1">
    <source>
        <dbReference type="Pfam" id="PF03258"/>
    </source>
</evidence>
<evidence type="ECO:0000259" key="2">
    <source>
        <dbReference type="Pfam" id="PF25298"/>
    </source>
</evidence>
<keyword evidence="4" id="KW-1185">Reference proteome</keyword>
<evidence type="ECO:0000313" key="4">
    <source>
        <dbReference type="Proteomes" id="UP000202427"/>
    </source>
</evidence>
<dbReference type="EMBL" id="KJ631623">
    <property type="protein sequence ID" value="AJD09250.1"/>
    <property type="molecule type" value="Genomic_DNA"/>
</dbReference>
<dbReference type="InterPro" id="IPR057251">
    <property type="entry name" value="FP_C"/>
</dbReference>
<dbReference type="InterPro" id="IPR004941">
    <property type="entry name" value="FP_N"/>
</dbReference>
<feature type="domain" description="FP protein C-terminal" evidence="2">
    <location>
        <begin position="156"/>
        <end position="206"/>
    </location>
</feature>
<evidence type="ECO:0000313" key="3">
    <source>
        <dbReference type="EMBL" id="AJD09250.1"/>
    </source>
</evidence>
<name>A0A0B4UKA9_9ABAC</name>
<dbReference type="Pfam" id="PF25298">
    <property type="entry name" value="Baculo_FP_2nd"/>
    <property type="match status" value="1"/>
</dbReference>
<protein>
    <submittedName>
        <fullName evidence="3">Fp protein</fullName>
    </submittedName>
</protein>
<dbReference type="RefSeq" id="YP_009118568.1">
    <property type="nucleotide sequence ID" value="NC_026430.1"/>
</dbReference>
<dbReference type="OrthoDB" id="15947at10239"/>
<gene>
    <name evidence="3" type="primary">ORF-85</name>
</gene>
<dbReference type="Proteomes" id="UP000202427">
    <property type="component" value="Segment"/>
</dbReference>